<evidence type="ECO:0000256" key="9">
    <source>
        <dbReference type="PROSITE-ProRule" id="PRU00339"/>
    </source>
</evidence>
<dbReference type="PANTHER" id="PTHR44554:SF1">
    <property type="entry name" value="LRP2-BINDING PROTEIN"/>
    <property type="match status" value="1"/>
</dbReference>
<name>A0A5N4CFT4_CAMDR</name>
<evidence type="ECO:0000256" key="8">
    <source>
        <dbReference type="ARBA" id="ARBA00040469"/>
    </source>
</evidence>
<feature type="domain" description="UFSP1/2/DUB catalytic" evidence="10">
    <location>
        <begin position="212"/>
        <end position="335"/>
    </location>
</feature>
<dbReference type="Pfam" id="PF20908">
    <property type="entry name" value="UfSP2_N"/>
    <property type="match status" value="2"/>
</dbReference>
<dbReference type="AlphaFoldDB" id="A0A5N4CFT4"/>
<dbReference type="InterPro" id="IPR049387">
    <property type="entry name" value="UFSP2-like_2nd"/>
</dbReference>
<keyword evidence="3" id="KW-0677">Repeat</keyword>
<dbReference type="InterPro" id="IPR052323">
    <property type="entry name" value="LRP2-binding"/>
</dbReference>
<proteinExistence type="predicted"/>
<evidence type="ECO:0000256" key="5">
    <source>
        <dbReference type="ARBA" id="ARBA00022803"/>
    </source>
</evidence>
<gene>
    <name evidence="12" type="ORF">Cadr_000026589</name>
</gene>
<dbReference type="Gene3D" id="1.25.40.10">
    <property type="entry name" value="Tetratricopeptide repeat domain"/>
    <property type="match status" value="1"/>
</dbReference>
<accession>A0A5N4CFT4</accession>
<dbReference type="EMBL" id="JWIN03000026">
    <property type="protein sequence ID" value="KAB1257737.1"/>
    <property type="molecule type" value="Genomic_DNA"/>
</dbReference>
<evidence type="ECO:0000256" key="3">
    <source>
        <dbReference type="ARBA" id="ARBA00022737"/>
    </source>
</evidence>
<feature type="repeat" description="TPR" evidence="9">
    <location>
        <begin position="515"/>
        <end position="548"/>
    </location>
</feature>
<dbReference type="SMART" id="SM00671">
    <property type="entry name" value="SEL1"/>
    <property type="match status" value="5"/>
</dbReference>
<dbReference type="GO" id="GO:0005737">
    <property type="term" value="C:cytoplasm"/>
    <property type="evidence" value="ECO:0007669"/>
    <property type="project" value="UniProtKB-SubCell"/>
</dbReference>
<dbReference type="InterPro" id="IPR019734">
    <property type="entry name" value="TPR_rpt"/>
</dbReference>
<evidence type="ECO:0000256" key="2">
    <source>
        <dbReference type="ARBA" id="ARBA00022490"/>
    </source>
</evidence>
<keyword evidence="5 9" id="KW-0802">TPR repeat</keyword>
<evidence type="ECO:0000259" key="10">
    <source>
        <dbReference type="Pfam" id="PF07910"/>
    </source>
</evidence>
<evidence type="ECO:0000256" key="7">
    <source>
        <dbReference type="ARBA" id="ARBA00039954"/>
    </source>
</evidence>
<evidence type="ECO:0000256" key="4">
    <source>
        <dbReference type="ARBA" id="ARBA00022801"/>
    </source>
</evidence>
<dbReference type="InterPro" id="IPR011990">
    <property type="entry name" value="TPR-like_helical_dom_sf"/>
</dbReference>
<protein>
    <recommendedName>
        <fullName evidence="7">LRP2-binding protein</fullName>
    </recommendedName>
    <alternativeName>
        <fullName evidence="8">Ufm1-specific protease 2</fullName>
    </alternativeName>
</protein>
<evidence type="ECO:0000256" key="1">
    <source>
        <dbReference type="ARBA" id="ARBA00004496"/>
    </source>
</evidence>
<comment type="subcellular location">
    <subcellularLocation>
        <location evidence="1">Cytoplasm</location>
    </subcellularLocation>
</comment>
<dbReference type="Pfam" id="PF08238">
    <property type="entry name" value="Sel1"/>
    <property type="match status" value="5"/>
</dbReference>
<feature type="domain" description="UFSP2 second" evidence="11">
    <location>
        <begin position="23"/>
        <end position="162"/>
    </location>
</feature>
<dbReference type="Proteomes" id="UP000299084">
    <property type="component" value="Unassembled WGS sequence"/>
</dbReference>
<keyword evidence="4" id="KW-0378">Hydrolase</keyword>
<evidence type="ECO:0000256" key="6">
    <source>
        <dbReference type="ARBA" id="ARBA00037614"/>
    </source>
</evidence>
<organism evidence="12 13">
    <name type="scientific">Camelus dromedarius</name>
    <name type="common">Dromedary</name>
    <name type="synonym">Arabian camel</name>
    <dbReference type="NCBI Taxonomy" id="9838"/>
    <lineage>
        <taxon>Eukaryota</taxon>
        <taxon>Metazoa</taxon>
        <taxon>Chordata</taxon>
        <taxon>Craniata</taxon>
        <taxon>Vertebrata</taxon>
        <taxon>Euteleostomi</taxon>
        <taxon>Mammalia</taxon>
        <taxon>Eutheria</taxon>
        <taxon>Laurasiatheria</taxon>
        <taxon>Artiodactyla</taxon>
        <taxon>Tylopoda</taxon>
        <taxon>Camelidae</taxon>
        <taxon>Camelus</taxon>
    </lineage>
</organism>
<dbReference type="InterPro" id="IPR006597">
    <property type="entry name" value="Sel1-like"/>
</dbReference>
<sequence>MVSTPVRLPLQRFPSGFGSRHEIGHSSVYIWPNSDMNTIPGELTDSSACKNIMRFIQFEQEEDTKRKFMKKKDRKLSDTHQIVNIDLMLEMSTPLAAVTPIIERESGGHHYVNMTLPVDVVVSVAPEETWGKVRKLLVDAIHNQLTDLEKCILKHMKGTSIVELHDLFSLPHDRPYFKRANAYHFPDEPYKDGYIRNPHGYLNPPNVETGMTHVVQGTYAYHHYMQDRIDDSGWGCAYRSLQTICSWFRHQGYTERSIPTHREIQQALVDAGDKPAAFVGSRQWIGSIEVQLVLNQLIGVTSKILFVSQGSEMACQGRELANHFQSEGTPVMIGKIRIIQVLKISKLFWKRAGVDGRAQTFGTRMLTITYVFPSDQILFKISWTQKTAGFFSVVTFISSSEAPNALLVSDHSRLTFEDLDAFLDAVAQGGNIFSEIKNFYNQFLSKLMNTYCGNRMKLTSEKLPKNPFYASQSHYAAKNPKLFQWRKEKTDHYSHADLVEKALQLLKERIRRGDALAYFLQGQLYFEEGWYEEALEQFEEIKEKDYQATYQLGVMYYDGLGTTTDAEKGVEYMKKIIDSPCPKARHLKFAAAYNLGRAYYEGKGVKRSDEEAERLWLFAADNGNPKASVKAQSILGLYYSTKEPKELEKAFYWHSEACGNGNLESQGALGLMYLYGQGTRQDTEAALCCLREAAERGNVYAQGSLVEYYYKVKFFTKCVVFSKRIADYDEVHDIPMIAQVTDCLPEFISRGMAMASFYHARCLQLGLGITKDEATAKHYYSKVSLRTNIN</sequence>
<evidence type="ECO:0000313" key="13">
    <source>
        <dbReference type="Proteomes" id="UP000299084"/>
    </source>
</evidence>
<dbReference type="InterPro" id="IPR012462">
    <property type="entry name" value="UFSP1/2_DUB_cat"/>
</dbReference>
<dbReference type="Gene3D" id="3.90.70.130">
    <property type="match status" value="1"/>
</dbReference>
<dbReference type="SUPFAM" id="SSF81901">
    <property type="entry name" value="HCP-like"/>
    <property type="match status" value="1"/>
</dbReference>
<dbReference type="PROSITE" id="PS50005">
    <property type="entry name" value="TPR"/>
    <property type="match status" value="1"/>
</dbReference>
<keyword evidence="13" id="KW-1185">Reference proteome</keyword>
<evidence type="ECO:0000259" key="11">
    <source>
        <dbReference type="Pfam" id="PF20908"/>
    </source>
</evidence>
<comment type="function">
    <text evidence="6">May act as an adapter that regulates LRP2 function.</text>
</comment>
<feature type="domain" description="UFSP2 second" evidence="11">
    <location>
        <begin position="163"/>
        <end position="190"/>
    </location>
</feature>
<keyword evidence="2" id="KW-0963">Cytoplasm</keyword>
<comment type="caution">
    <text evidence="12">The sequence shown here is derived from an EMBL/GenBank/DDBJ whole genome shotgun (WGS) entry which is preliminary data.</text>
</comment>
<dbReference type="Pfam" id="PF07910">
    <property type="entry name" value="Peptidase_C78"/>
    <property type="match status" value="1"/>
</dbReference>
<dbReference type="GO" id="GO:0016787">
    <property type="term" value="F:hydrolase activity"/>
    <property type="evidence" value="ECO:0007669"/>
    <property type="project" value="UniProtKB-KW"/>
</dbReference>
<evidence type="ECO:0000313" key="12">
    <source>
        <dbReference type="EMBL" id="KAB1257737.1"/>
    </source>
</evidence>
<dbReference type="PANTHER" id="PTHR44554">
    <property type="entry name" value="LRP2-BINDING PROTEIN"/>
    <property type="match status" value="1"/>
</dbReference>
<reference evidence="12 13" key="1">
    <citation type="journal article" date="2019" name="Mol. Ecol. Resour.">
        <title>Improving Illumina assemblies with Hi-C and long reads: an example with the North African dromedary.</title>
        <authorList>
            <person name="Elbers J.P."/>
            <person name="Rogers M.F."/>
            <person name="Perelman P.L."/>
            <person name="Proskuryakova A.A."/>
            <person name="Serdyukova N.A."/>
            <person name="Johnson W.E."/>
            <person name="Horin P."/>
            <person name="Corander J."/>
            <person name="Murphy D."/>
            <person name="Burger P.A."/>
        </authorList>
    </citation>
    <scope>NUCLEOTIDE SEQUENCE [LARGE SCALE GENOMIC DNA]</scope>
    <source>
        <strain evidence="12">Drom800</strain>
        <tissue evidence="12">Blood</tissue>
    </source>
</reference>